<dbReference type="PANTHER" id="PTHR10491:SF4">
    <property type="entry name" value="METHIONINE ADENOSYLTRANSFERASE 2 SUBUNIT BETA"/>
    <property type="match status" value="1"/>
</dbReference>
<comment type="function">
    <text evidence="6">Catalyzes the reduction of dTDP-6-deoxy-L-lyxo-4-hexulose to yield dTDP-L-rhamnose.</text>
</comment>
<dbReference type="RefSeq" id="WP_213756252.1">
    <property type="nucleotide sequence ID" value="NZ_JAHCQH010000018.1"/>
</dbReference>
<dbReference type="InterPro" id="IPR036291">
    <property type="entry name" value="NAD(P)-bd_dom_sf"/>
</dbReference>
<dbReference type="Pfam" id="PF04321">
    <property type="entry name" value="RmlD_sub_bind"/>
    <property type="match status" value="1"/>
</dbReference>
<reference evidence="8" key="1">
    <citation type="submission" date="2021-05" db="EMBL/GenBank/DDBJ databases">
        <authorList>
            <person name="Sun Q."/>
            <person name="Inoue M."/>
        </authorList>
    </citation>
    <scope>NUCLEOTIDE SEQUENCE</scope>
    <source>
        <strain evidence="8">VKM B-3255</strain>
    </source>
</reference>
<dbReference type="EC" id="1.1.1.133" evidence="3 6"/>
<dbReference type="Gene3D" id="3.40.50.720">
    <property type="entry name" value="NAD(P)-binding Rossmann-like Domain"/>
    <property type="match status" value="1"/>
</dbReference>
<feature type="domain" description="RmlD-like substrate binding" evidence="7">
    <location>
        <begin position="1"/>
        <end position="292"/>
    </location>
</feature>
<keyword evidence="6 8" id="KW-0560">Oxidoreductase</keyword>
<protein>
    <recommendedName>
        <fullName evidence="4 6">dTDP-4-dehydrorhamnose reductase</fullName>
        <ecNumber evidence="3 6">1.1.1.133</ecNumber>
    </recommendedName>
</protein>
<accession>A0ABS5R9I8</accession>
<dbReference type="PANTHER" id="PTHR10491">
    <property type="entry name" value="DTDP-4-DEHYDRORHAMNOSE REDUCTASE"/>
    <property type="match status" value="1"/>
</dbReference>
<dbReference type="SUPFAM" id="SSF51735">
    <property type="entry name" value="NAD(P)-binding Rossmann-fold domains"/>
    <property type="match status" value="1"/>
</dbReference>
<dbReference type="Proteomes" id="UP001166585">
    <property type="component" value="Unassembled WGS sequence"/>
</dbReference>
<evidence type="ECO:0000313" key="8">
    <source>
        <dbReference type="EMBL" id="MBS9478343.1"/>
    </source>
</evidence>
<dbReference type="EMBL" id="JAHCQH010000018">
    <property type="protein sequence ID" value="MBS9478343.1"/>
    <property type="molecule type" value="Genomic_DNA"/>
</dbReference>
<dbReference type="InterPro" id="IPR029903">
    <property type="entry name" value="RmlD-like-bd"/>
</dbReference>
<evidence type="ECO:0000256" key="6">
    <source>
        <dbReference type="RuleBase" id="RU364082"/>
    </source>
</evidence>
<dbReference type="NCBIfam" id="TIGR01214">
    <property type="entry name" value="rmlD"/>
    <property type="match status" value="1"/>
</dbReference>
<keyword evidence="9" id="KW-1185">Reference proteome</keyword>
<evidence type="ECO:0000256" key="3">
    <source>
        <dbReference type="ARBA" id="ARBA00012929"/>
    </source>
</evidence>
<dbReference type="Gene3D" id="3.90.25.10">
    <property type="entry name" value="UDP-galactose 4-epimerase, domain 1"/>
    <property type="match status" value="1"/>
</dbReference>
<keyword evidence="6" id="KW-0521">NADP</keyword>
<dbReference type="InterPro" id="IPR005913">
    <property type="entry name" value="dTDP_dehydrorham_reduct"/>
</dbReference>
<sequence>MRIAVTGTSGQVAQALAARAGAFGGEVVLIGRPDFDLAVPDNAAAMFTAAKPDVIVSAAAYTAVDKAESEPELAYRINAEGAGAVARAAASLGVPLIHLSTDYVFDGSKSGDWTEGDATGPLGIYGATKLAGEQAVLSATADAAILRVAWVYAPFGSNFVRTMLRLGETRDALGIVADQIGRPTSALDIADAIWRMAARLTANPDDASLRGIFHMPAGGPAASWADFAQAIFAAAARRGKKSPHVERIATSAYPTPAHRPANSLLNGSKIAHAHGITLPDWRLSLETVMDQLIGTSDSAPRQEDMKR</sequence>
<evidence type="ECO:0000256" key="4">
    <source>
        <dbReference type="ARBA" id="ARBA00017099"/>
    </source>
</evidence>
<dbReference type="CDD" id="cd05254">
    <property type="entry name" value="dTDP_HR_like_SDR_e"/>
    <property type="match status" value="1"/>
</dbReference>
<evidence type="ECO:0000256" key="1">
    <source>
        <dbReference type="ARBA" id="ARBA00004781"/>
    </source>
</evidence>
<evidence type="ECO:0000256" key="5">
    <source>
        <dbReference type="ARBA" id="ARBA00048200"/>
    </source>
</evidence>
<proteinExistence type="inferred from homology"/>
<comment type="cofactor">
    <cofactor evidence="6">
        <name>Mg(2+)</name>
        <dbReference type="ChEBI" id="CHEBI:18420"/>
    </cofactor>
    <text evidence="6">Binds 1 Mg(2+) ion per monomer.</text>
</comment>
<evidence type="ECO:0000313" key="9">
    <source>
        <dbReference type="Proteomes" id="UP001166585"/>
    </source>
</evidence>
<evidence type="ECO:0000259" key="7">
    <source>
        <dbReference type="Pfam" id="PF04321"/>
    </source>
</evidence>
<gene>
    <name evidence="8" type="primary">rfbD</name>
    <name evidence="8" type="ORF">KIP89_14610</name>
</gene>
<comment type="pathway">
    <text evidence="1 6">Carbohydrate biosynthesis; dTDP-L-rhamnose biosynthesis.</text>
</comment>
<evidence type="ECO:0000256" key="2">
    <source>
        <dbReference type="ARBA" id="ARBA00010944"/>
    </source>
</evidence>
<name>A0ABS5R9I8_9HYPH</name>
<dbReference type="GO" id="GO:0008831">
    <property type="term" value="F:dTDP-4-dehydrorhamnose reductase activity"/>
    <property type="evidence" value="ECO:0007669"/>
    <property type="project" value="UniProtKB-EC"/>
</dbReference>
<comment type="similarity">
    <text evidence="2 6">Belongs to the dTDP-4-dehydrorhamnose reductase family.</text>
</comment>
<comment type="caution">
    <text evidence="8">The sequence shown here is derived from an EMBL/GenBank/DDBJ whole genome shotgun (WGS) entry which is preliminary data.</text>
</comment>
<organism evidence="8 9">
    <name type="scientific">Ancylobacter radicis</name>
    <dbReference type="NCBI Taxonomy" id="2836179"/>
    <lineage>
        <taxon>Bacteria</taxon>
        <taxon>Pseudomonadati</taxon>
        <taxon>Pseudomonadota</taxon>
        <taxon>Alphaproteobacteria</taxon>
        <taxon>Hyphomicrobiales</taxon>
        <taxon>Xanthobacteraceae</taxon>
        <taxon>Ancylobacter</taxon>
    </lineage>
</organism>
<comment type="catalytic activity">
    <reaction evidence="5 6">
        <text>dTDP-beta-L-rhamnose + NADP(+) = dTDP-4-dehydro-beta-L-rhamnose + NADPH + H(+)</text>
        <dbReference type="Rhea" id="RHEA:21796"/>
        <dbReference type="ChEBI" id="CHEBI:15378"/>
        <dbReference type="ChEBI" id="CHEBI:57510"/>
        <dbReference type="ChEBI" id="CHEBI:57783"/>
        <dbReference type="ChEBI" id="CHEBI:58349"/>
        <dbReference type="ChEBI" id="CHEBI:62830"/>
        <dbReference type="EC" id="1.1.1.133"/>
    </reaction>
</comment>